<evidence type="ECO:0000313" key="11">
    <source>
        <dbReference type="Proteomes" id="UP000263012"/>
    </source>
</evidence>
<dbReference type="OrthoDB" id="230688at2157"/>
<dbReference type="Gene3D" id="2.10.70.100">
    <property type="match status" value="1"/>
</dbReference>
<feature type="region of interest" description="Disordered" evidence="6">
    <location>
        <begin position="1017"/>
        <end position="1036"/>
    </location>
</feature>
<feature type="domain" description="Histidine kinase" evidence="7">
    <location>
        <begin position="190"/>
        <end position="390"/>
    </location>
</feature>
<keyword evidence="4" id="KW-0808">Transferase</keyword>
<dbReference type="SUPFAM" id="SSF55785">
    <property type="entry name" value="PYP-like sensor domain (PAS domain)"/>
    <property type="match status" value="4"/>
</dbReference>
<organism evidence="10 11">
    <name type="scientific">Halalkaliarchaeum desulfuricum</name>
    <dbReference type="NCBI Taxonomy" id="2055893"/>
    <lineage>
        <taxon>Archaea</taxon>
        <taxon>Methanobacteriati</taxon>
        <taxon>Methanobacteriota</taxon>
        <taxon>Stenosarchaea group</taxon>
        <taxon>Halobacteria</taxon>
        <taxon>Halobacteriales</taxon>
        <taxon>Haloferacaceae</taxon>
        <taxon>Halalkaliarchaeum</taxon>
    </lineage>
</organism>
<dbReference type="GO" id="GO:0006355">
    <property type="term" value="P:regulation of DNA-templated transcription"/>
    <property type="evidence" value="ECO:0007669"/>
    <property type="project" value="InterPro"/>
</dbReference>
<dbReference type="Gene3D" id="3.30.450.20">
    <property type="entry name" value="PAS domain"/>
    <property type="match status" value="4"/>
</dbReference>
<dbReference type="SUPFAM" id="SSF55874">
    <property type="entry name" value="ATPase domain of HSP90 chaperone/DNA topoisomerase II/histidine kinase"/>
    <property type="match status" value="2"/>
</dbReference>
<evidence type="ECO:0000256" key="4">
    <source>
        <dbReference type="ARBA" id="ARBA00022679"/>
    </source>
</evidence>
<feature type="domain" description="PAC" evidence="9">
    <location>
        <begin position="598"/>
        <end position="650"/>
    </location>
</feature>
<dbReference type="InterPro" id="IPR013767">
    <property type="entry name" value="PAS_fold"/>
</dbReference>
<dbReference type="CDD" id="cd00082">
    <property type="entry name" value="HisKA"/>
    <property type="match status" value="1"/>
</dbReference>
<feature type="domain" description="PAS" evidence="8">
    <location>
        <begin position="651"/>
        <end position="723"/>
    </location>
</feature>
<dbReference type="SMART" id="SM00086">
    <property type="entry name" value="PAC"/>
    <property type="match status" value="2"/>
</dbReference>
<evidence type="ECO:0000313" key="10">
    <source>
        <dbReference type="EMBL" id="AUX08044.1"/>
    </source>
</evidence>
<dbReference type="Gene3D" id="3.30.565.10">
    <property type="entry name" value="Histidine kinase-like ATPase, C-terminal domain"/>
    <property type="match status" value="2"/>
</dbReference>
<dbReference type="InterPro" id="IPR003661">
    <property type="entry name" value="HisK_dim/P_dom"/>
</dbReference>
<evidence type="ECO:0000259" key="7">
    <source>
        <dbReference type="PROSITE" id="PS50109"/>
    </source>
</evidence>
<dbReference type="PROSITE" id="PS50109">
    <property type="entry name" value="HIS_KIN"/>
    <property type="match status" value="2"/>
</dbReference>
<comment type="catalytic activity">
    <reaction evidence="1">
        <text>ATP + protein L-histidine = ADP + protein N-phospho-L-histidine.</text>
        <dbReference type="EC" id="2.7.13.3"/>
    </reaction>
</comment>
<evidence type="ECO:0000259" key="9">
    <source>
        <dbReference type="PROSITE" id="PS50113"/>
    </source>
</evidence>
<evidence type="ECO:0000256" key="2">
    <source>
        <dbReference type="ARBA" id="ARBA00012438"/>
    </source>
</evidence>
<dbReference type="PANTHER" id="PTHR43304">
    <property type="entry name" value="PHYTOCHROME-LIKE PROTEIN CPH1"/>
    <property type="match status" value="1"/>
</dbReference>
<dbReference type="SMART" id="SM00065">
    <property type="entry name" value="GAF"/>
    <property type="match status" value="1"/>
</dbReference>
<dbReference type="PRINTS" id="PR00344">
    <property type="entry name" value="BCTRLSENSOR"/>
</dbReference>
<dbReference type="SUPFAM" id="SSF55781">
    <property type="entry name" value="GAF domain-like"/>
    <property type="match status" value="1"/>
</dbReference>
<dbReference type="InterPro" id="IPR000700">
    <property type="entry name" value="PAS-assoc_C"/>
</dbReference>
<feature type="domain" description="PAS" evidence="8">
    <location>
        <begin position="777"/>
        <end position="848"/>
    </location>
</feature>
<dbReference type="InterPro" id="IPR013656">
    <property type="entry name" value="PAS_4"/>
</dbReference>
<dbReference type="Pfam" id="PF13426">
    <property type="entry name" value="PAS_9"/>
    <property type="match status" value="1"/>
</dbReference>
<dbReference type="InterPro" id="IPR001610">
    <property type="entry name" value="PAC"/>
</dbReference>
<reference evidence="11" key="1">
    <citation type="submission" date="2017-11" db="EMBL/GenBank/DDBJ databases">
        <title>Phenotypic and genomic properties of facultatively anaerobic sulfur-reducing natronoarchaea from hypersaline soda lakes.</title>
        <authorList>
            <person name="Sorokin D.Y."/>
            <person name="Kublanov I.V."/>
            <person name="Roman P."/>
            <person name="Sinninghe Damste J.S."/>
            <person name="Golyshin P.N."/>
            <person name="Rojo D."/>
            <person name="Ciordia S."/>
            <person name="Mena M.D.C."/>
            <person name="Ferrer M."/>
            <person name="Messina E."/>
            <person name="Smedile F."/>
            <person name="La Spada G."/>
            <person name="La Cono V."/>
            <person name="Yakimov M.M."/>
        </authorList>
    </citation>
    <scope>NUCLEOTIDE SEQUENCE [LARGE SCALE GENOMIC DNA]</scope>
    <source>
        <strain evidence="11">AArc-Sl</strain>
    </source>
</reference>
<dbReference type="InterPro" id="IPR013655">
    <property type="entry name" value="PAS_fold_3"/>
</dbReference>
<dbReference type="NCBIfam" id="TIGR00229">
    <property type="entry name" value="sensory_box"/>
    <property type="match status" value="4"/>
</dbReference>
<dbReference type="Pfam" id="PF02518">
    <property type="entry name" value="HATPase_c"/>
    <property type="match status" value="2"/>
</dbReference>
<feature type="domain" description="PAS" evidence="8">
    <location>
        <begin position="523"/>
        <end position="595"/>
    </location>
</feature>
<feature type="compositionally biased region" description="Basic and acidic residues" evidence="6">
    <location>
        <begin position="1027"/>
        <end position="1036"/>
    </location>
</feature>
<dbReference type="PROSITE" id="PS50113">
    <property type="entry name" value="PAC"/>
    <property type="match status" value="2"/>
</dbReference>
<dbReference type="InterPro" id="IPR000014">
    <property type="entry name" value="PAS"/>
</dbReference>
<dbReference type="Pfam" id="PF08447">
    <property type="entry name" value="PAS_3"/>
    <property type="match status" value="1"/>
</dbReference>
<feature type="domain" description="PAS" evidence="8">
    <location>
        <begin position="404"/>
        <end position="458"/>
    </location>
</feature>
<dbReference type="PROSITE" id="PS50112">
    <property type="entry name" value="PAS"/>
    <property type="match status" value="4"/>
</dbReference>
<proteinExistence type="predicted"/>
<feature type="domain" description="Histidine kinase" evidence="7">
    <location>
        <begin position="909"/>
        <end position="1112"/>
    </location>
</feature>
<dbReference type="SMART" id="SM00387">
    <property type="entry name" value="HATPase_c"/>
    <property type="match status" value="2"/>
</dbReference>
<dbReference type="PANTHER" id="PTHR43304:SF1">
    <property type="entry name" value="PAC DOMAIN-CONTAINING PROTEIN"/>
    <property type="match status" value="1"/>
</dbReference>
<dbReference type="Gene3D" id="1.10.287.130">
    <property type="match status" value="1"/>
</dbReference>
<dbReference type="InterPro" id="IPR036890">
    <property type="entry name" value="HATPase_C_sf"/>
</dbReference>
<dbReference type="InterPro" id="IPR029016">
    <property type="entry name" value="GAF-like_dom_sf"/>
</dbReference>
<dbReference type="KEGG" id="hdf:AArcSl_0391"/>
<evidence type="ECO:0000256" key="3">
    <source>
        <dbReference type="ARBA" id="ARBA00022553"/>
    </source>
</evidence>
<dbReference type="SUPFAM" id="SSF47384">
    <property type="entry name" value="Homodimeric domain of signal transducing histidine kinase"/>
    <property type="match status" value="1"/>
</dbReference>
<sequence length="1119" mass="123859">MTAPVTDGATTATPKAARKELYEIFREDTPFEQKAREALELGRQYLGVDNGHLTRIDQETDHWEAIVSTDSSDGRFPTGLELDLGTTYCRRTIETNAQHTLHDAPNQGWEDDPAFEAHGLACYHGTSLVLDDEPYGTVCFVGEDPRDPFSDDESMFAELIARNLERELEREHHEAQLTRQTNLATVLNRVLRHNLKNDMSVIRGYTQLMSDELGAPSYSKTTLDNIDNLLDLSEKARELNRFVNTDFERTPTEITELVEDLAQTVRANYPDVSITVEYDDDITAAVLPSLDRALTELIDNAAKHGGDTAIVTVTVASVPNAVEIRIVDDGPGLDDEEAEVLKTGSETPLVHGSGLGLWLAHWIVSSHGGSIDATSSDDGTSMTVSVPRKPTANVDEELTKLTQARDQYQAAFEGAYDAMIIVNDDAQIIDANSKASQIYGMDEQELLGQPLARFFPDDFDFDAFWRQSHEQGTDLNTMMLLGADGVERTVEYSAANKIVPGQTLLVSRNVTDRLEREQALQETTQQLDAVFDASPDPIIAVDIDGSIQLWNDSAESLFGYSQGEVKGQQIQGLDLFPAGTESDFQARFERALDGEVFENLEVEQRSRDGKLIDLSISTAPLRDEMGEVSGIMAVVTDITERKERERGLRETKQRLDLALQGSDTGVWDWNMDTDDLYWDETMERLFALEPGTFEGTLDAFIRRIHPADRSHVETAIQESIESEEGYEATFRIQRDDGEQRWMNGRGEVCFNDGCERLIGVLTDVTQRKEHELAVESATERYESLLDAAPDPVFVADTETGEILEANEAAETLTGEPKEHLIGRHHSTIHPTGDAELHREAFTRAKEERTTVQALSDGSQLEMETADGGTIPIEISVNTVSLPDGDVTFGIFRDLELAQKKERLEAVASILSHDLRNPLNVAQGRLDLLKEEYQSEHIAPIENAHDRIEVLIEDVLTLARNGDTVGETEPLLLSDLVESCWRTVDTADASLVVETERTIQADKSRLRQLVENVFRNSVEHSSTSNRPQADDAIDHGGDDVTITVGDLDDGFYIGDNGPGFPADERDRVFEFGYSTTTEGTGLGLAIVQEIAEAHGWDISVTESDSGGARFEMTGVAVAAE</sequence>
<keyword evidence="11" id="KW-1185">Reference proteome</keyword>
<feature type="domain" description="PAC" evidence="9">
    <location>
        <begin position="726"/>
        <end position="776"/>
    </location>
</feature>
<gene>
    <name evidence="10" type="ORF">AArcSl_0391</name>
</gene>
<protein>
    <recommendedName>
        <fullName evidence="2">histidine kinase</fullName>
        <ecNumber evidence="2">2.7.13.3</ecNumber>
    </recommendedName>
</protein>
<dbReference type="Pfam" id="PF08448">
    <property type="entry name" value="PAS_4"/>
    <property type="match status" value="1"/>
</dbReference>
<dbReference type="EC" id="2.7.13.3" evidence="2"/>
<dbReference type="CDD" id="cd00130">
    <property type="entry name" value="PAS"/>
    <property type="match status" value="4"/>
</dbReference>
<dbReference type="EMBL" id="CP025066">
    <property type="protein sequence ID" value="AUX08044.1"/>
    <property type="molecule type" value="Genomic_DNA"/>
</dbReference>
<dbReference type="Pfam" id="PF01590">
    <property type="entry name" value="GAF"/>
    <property type="match status" value="1"/>
</dbReference>
<dbReference type="SMART" id="SM00091">
    <property type="entry name" value="PAS"/>
    <property type="match status" value="4"/>
</dbReference>
<dbReference type="AlphaFoldDB" id="A0A343TG22"/>
<dbReference type="InterPro" id="IPR036097">
    <property type="entry name" value="HisK_dim/P_sf"/>
</dbReference>
<dbReference type="InterPro" id="IPR004358">
    <property type="entry name" value="Sig_transdc_His_kin-like_C"/>
</dbReference>
<evidence type="ECO:0000259" key="8">
    <source>
        <dbReference type="PROSITE" id="PS50112"/>
    </source>
</evidence>
<dbReference type="Pfam" id="PF00989">
    <property type="entry name" value="PAS"/>
    <property type="match status" value="1"/>
</dbReference>
<dbReference type="SMART" id="SM00388">
    <property type="entry name" value="HisKA"/>
    <property type="match status" value="2"/>
</dbReference>
<dbReference type="InterPro" id="IPR005467">
    <property type="entry name" value="His_kinase_dom"/>
</dbReference>
<dbReference type="GeneID" id="37876726"/>
<dbReference type="Proteomes" id="UP000263012">
    <property type="component" value="Chromosome"/>
</dbReference>
<dbReference type="RefSeq" id="WP_119814238.1">
    <property type="nucleotide sequence ID" value="NZ_CP025066.1"/>
</dbReference>
<evidence type="ECO:0000256" key="5">
    <source>
        <dbReference type="ARBA" id="ARBA00022777"/>
    </source>
</evidence>
<dbReference type="InterPro" id="IPR003018">
    <property type="entry name" value="GAF"/>
</dbReference>
<dbReference type="InterPro" id="IPR052162">
    <property type="entry name" value="Sensor_kinase/Photoreceptor"/>
</dbReference>
<dbReference type="InterPro" id="IPR035965">
    <property type="entry name" value="PAS-like_dom_sf"/>
</dbReference>
<keyword evidence="3" id="KW-0597">Phosphoprotein</keyword>
<dbReference type="Pfam" id="PF00512">
    <property type="entry name" value="HisKA"/>
    <property type="match status" value="1"/>
</dbReference>
<keyword evidence="5 10" id="KW-0418">Kinase</keyword>
<dbReference type="GO" id="GO:0000155">
    <property type="term" value="F:phosphorelay sensor kinase activity"/>
    <property type="evidence" value="ECO:0007669"/>
    <property type="project" value="InterPro"/>
</dbReference>
<dbReference type="CDD" id="cd00075">
    <property type="entry name" value="HATPase"/>
    <property type="match status" value="1"/>
</dbReference>
<dbReference type="Gene3D" id="3.30.450.40">
    <property type="match status" value="1"/>
</dbReference>
<evidence type="ECO:0000256" key="1">
    <source>
        <dbReference type="ARBA" id="ARBA00000085"/>
    </source>
</evidence>
<name>A0A343TG22_9EURY</name>
<accession>A0A343TG22</accession>
<dbReference type="InterPro" id="IPR003594">
    <property type="entry name" value="HATPase_dom"/>
</dbReference>
<evidence type="ECO:0000256" key="6">
    <source>
        <dbReference type="SAM" id="MobiDB-lite"/>
    </source>
</evidence>